<dbReference type="InterPro" id="IPR036322">
    <property type="entry name" value="WD40_repeat_dom_sf"/>
</dbReference>
<dbReference type="InterPro" id="IPR001680">
    <property type="entry name" value="WD40_rpt"/>
</dbReference>
<dbReference type="PROSITE" id="PS50082">
    <property type="entry name" value="WD_REPEATS_2"/>
    <property type="match status" value="3"/>
</dbReference>
<dbReference type="PROSITE" id="PS50294">
    <property type="entry name" value="WD_REPEATS_REGION"/>
    <property type="match status" value="1"/>
</dbReference>
<feature type="compositionally biased region" description="Low complexity" evidence="5">
    <location>
        <begin position="177"/>
        <end position="188"/>
    </location>
</feature>
<evidence type="ECO:0000256" key="1">
    <source>
        <dbReference type="ARBA" id="ARBA00004496"/>
    </source>
</evidence>
<reference evidence="6" key="1">
    <citation type="journal article" date="2015" name="PLoS ONE">
        <title>Comprehensive Evaluation of Toxoplasma gondii VEG and Neospora caninum LIV Genomes with Tachyzoite Stage Transcriptome and Proteome Defines Novel Transcript Features.</title>
        <authorList>
            <person name="Ramaprasad A."/>
            <person name="Mourier T."/>
            <person name="Naeem R."/>
            <person name="Malas T.B."/>
            <person name="Moussa E."/>
            <person name="Panigrahi A."/>
            <person name="Vermont S.J."/>
            <person name="Otto T.D."/>
            <person name="Wastling J."/>
            <person name="Pain A."/>
        </authorList>
    </citation>
    <scope>NUCLEOTIDE SEQUENCE</scope>
    <source>
        <strain evidence="6">Liverpool</strain>
    </source>
</reference>
<dbReference type="SMART" id="SM00320">
    <property type="entry name" value="WD40"/>
    <property type="match status" value="7"/>
</dbReference>
<evidence type="ECO:0000313" key="6">
    <source>
        <dbReference type="EMBL" id="CEL68840.1"/>
    </source>
</evidence>
<evidence type="ECO:0000256" key="3">
    <source>
        <dbReference type="ARBA" id="ARBA00038145"/>
    </source>
</evidence>
<organism evidence="6">
    <name type="scientific">Neospora caninum (strain Liverpool)</name>
    <dbReference type="NCBI Taxonomy" id="572307"/>
    <lineage>
        <taxon>Eukaryota</taxon>
        <taxon>Sar</taxon>
        <taxon>Alveolata</taxon>
        <taxon>Apicomplexa</taxon>
        <taxon>Conoidasida</taxon>
        <taxon>Coccidia</taxon>
        <taxon>Eucoccidiorida</taxon>
        <taxon>Eimeriorina</taxon>
        <taxon>Sarcocystidae</taxon>
        <taxon>Neospora</taxon>
    </lineage>
</organism>
<feature type="repeat" description="WD" evidence="4">
    <location>
        <begin position="85"/>
        <end position="126"/>
    </location>
</feature>
<dbReference type="GO" id="GO:0071013">
    <property type="term" value="C:catalytic step 2 spliceosome"/>
    <property type="evidence" value="ECO:0007669"/>
    <property type="project" value="TreeGrafter"/>
</dbReference>
<protein>
    <submittedName>
        <fullName evidence="6">WD repeat domain-containing protein</fullName>
    </submittedName>
</protein>
<dbReference type="Gene3D" id="2.130.10.10">
    <property type="entry name" value="YVTN repeat-like/Quinoprotein amine dehydrogenase"/>
    <property type="match status" value="3"/>
</dbReference>
<dbReference type="InterPro" id="IPR015943">
    <property type="entry name" value="WD40/YVTN_repeat-like_dom_sf"/>
</dbReference>
<feature type="repeat" description="WD" evidence="4">
    <location>
        <begin position="38"/>
        <end position="68"/>
    </location>
</feature>
<dbReference type="SUPFAM" id="SSF50978">
    <property type="entry name" value="WD40 repeat-like"/>
    <property type="match status" value="1"/>
</dbReference>
<dbReference type="GO" id="GO:0005737">
    <property type="term" value="C:cytoplasm"/>
    <property type="evidence" value="ECO:0007669"/>
    <property type="project" value="UniProtKB-SubCell"/>
</dbReference>
<feature type="region of interest" description="Disordered" evidence="5">
    <location>
        <begin position="1"/>
        <end position="21"/>
    </location>
</feature>
<keyword evidence="2" id="KW-0963">Cytoplasm</keyword>
<gene>
    <name evidence="6" type="ORF">BN1204_045725</name>
</gene>
<comment type="similarity">
    <text evidence="3">Belongs to the WD repeat MORG1 family.</text>
</comment>
<evidence type="ECO:0000256" key="4">
    <source>
        <dbReference type="PROSITE-ProRule" id="PRU00221"/>
    </source>
</evidence>
<dbReference type="AlphaFoldDB" id="A0A0F7UJV0"/>
<feature type="compositionally biased region" description="Low complexity" evidence="5">
    <location>
        <begin position="341"/>
        <end position="350"/>
    </location>
</feature>
<dbReference type="GO" id="GO:0000398">
    <property type="term" value="P:mRNA splicing, via spliceosome"/>
    <property type="evidence" value="ECO:0007669"/>
    <property type="project" value="TreeGrafter"/>
</dbReference>
<dbReference type="PANTHER" id="PTHR22842">
    <property type="entry name" value="WD40 REPEAT PROTEIN"/>
    <property type="match status" value="1"/>
</dbReference>
<dbReference type="InterPro" id="IPR051980">
    <property type="entry name" value="WD_repeat_MORG1"/>
</dbReference>
<dbReference type="Pfam" id="PF00400">
    <property type="entry name" value="WD40"/>
    <property type="match status" value="2"/>
</dbReference>
<feature type="region of interest" description="Disordered" evidence="5">
    <location>
        <begin position="339"/>
        <end position="364"/>
    </location>
</feature>
<feature type="repeat" description="WD" evidence="4">
    <location>
        <begin position="452"/>
        <end position="467"/>
    </location>
</feature>
<evidence type="ECO:0000256" key="2">
    <source>
        <dbReference type="ARBA" id="ARBA00022490"/>
    </source>
</evidence>
<keyword evidence="4" id="KW-0853">WD repeat</keyword>
<evidence type="ECO:0000256" key="5">
    <source>
        <dbReference type="SAM" id="MobiDB-lite"/>
    </source>
</evidence>
<dbReference type="PANTHER" id="PTHR22842:SF3">
    <property type="entry name" value="WD REPEAT DOMAIN-CONTAINING PROTEIN 83"/>
    <property type="match status" value="1"/>
</dbReference>
<proteinExistence type="inferred from homology"/>
<accession>A0A0F7UJV0</accession>
<sequence>MRYSSSTSPGGGNFSPQWGPKKNTSRALSFPFRHCSTLRPHSAAVNFLCFSRDNNYLLAASSDKTVSLSNPTTGCHVATFRAGTTGGHDCVVTCVSSGFGNRTFLSTGADGRAFLWDVETQQVTKALPRHRGQLRACLLLDGINDRPPRVPRSGPRAESAEGADAPWTRPASGAGLPGSSFPSQSSPNNLPQPAAAFYSHVAVLAGDDRVIRIYDVRVNNRHSCIQEMHDAKDSVTGLLTTGDSLLACSADGCVYEYDIRQGRLFTDEISQPITSFCLSRDGQSLLLSCSDGLLRLQERTTGEVVLGLSGHTHRQQYRLEAQFTLLDLACCQGTQSSRKASSLSFGSSDLRSGEPGASDDFDEFWGMSDREDRLPEYRMCVLSGSDDGALVGWDLQEAAFADVENNTCATDWMVIRQQIHGNEEDEQTGNAATQKRDVALLCLQIEEEQGCLVTGASDGRIKLWRKR</sequence>
<dbReference type="EMBL" id="LN714485">
    <property type="protein sequence ID" value="CEL68840.1"/>
    <property type="molecule type" value="Genomic_DNA"/>
</dbReference>
<feature type="region of interest" description="Disordered" evidence="5">
    <location>
        <begin position="145"/>
        <end position="188"/>
    </location>
</feature>
<name>A0A0F7UJV0_NEOCL</name>
<comment type="subcellular location">
    <subcellularLocation>
        <location evidence="1">Cytoplasm</location>
    </subcellularLocation>
</comment>